<accession>A0A1H3YX01</accession>
<dbReference type="AlphaFoldDB" id="A0A1H3YX01"/>
<dbReference type="STRING" id="408074.SAMN05660909_01016"/>
<sequence length="284" mass="32551">MPQNNWIRKALDFVNQTSYLDRNNPAPVILSNSLRHVKQATDASLILHIEFVDEDTARVRGALPESYNEFTITSASLQRVIKSQGSRVVFWEEIPEAGHGLTNILKHIHAVVMLPVTTITTDGILLIGWEHPLKFNEDFKVCMETISVRLREILEQTRQLNYFRKIAVRYGAILHRVPHALVFINNDGRSGWINEEAAQLLHLATPGDQLTAVISDAMTHLRERALNKEEIYKKAIEVFSKVDVTRDWEWHFPDETLLVSYLPVQMPQISGRLWVFEKKQPIGG</sequence>
<dbReference type="RefSeq" id="WP_089759310.1">
    <property type="nucleotide sequence ID" value="NZ_BKAT01000002.1"/>
</dbReference>
<evidence type="ECO:0000313" key="1">
    <source>
        <dbReference type="EMBL" id="SEA16095.1"/>
    </source>
</evidence>
<evidence type="ECO:0000313" key="2">
    <source>
        <dbReference type="Proteomes" id="UP000199656"/>
    </source>
</evidence>
<name>A0A1H3YX01_9BACT</name>
<protein>
    <recommendedName>
        <fullName evidence="3">GAF domain-containing protein</fullName>
    </recommendedName>
</protein>
<reference evidence="2" key="1">
    <citation type="submission" date="2016-10" db="EMBL/GenBank/DDBJ databases">
        <authorList>
            <person name="Varghese N."/>
            <person name="Submissions S."/>
        </authorList>
    </citation>
    <scope>NUCLEOTIDE SEQUENCE [LARGE SCALE GENOMIC DNA]</scope>
    <source>
        <strain evidence="2">DSM 23920</strain>
    </source>
</reference>
<dbReference type="OrthoDB" id="644804at2"/>
<proteinExistence type="predicted"/>
<dbReference type="Proteomes" id="UP000199656">
    <property type="component" value="Unassembled WGS sequence"/>
</dbReference>
<gene>
    <name evidence="1" type="ORF">SAMN05660909_01016</name>
</gene>
<organism evidence="1 2">
    <name type="scientific">Chitinophaga terrae</name>
    <name type="common">ex Kim and Jung 2007</name>
    <dbReference type="NCBI Taxonomy" id="408074"/>
    <lineage>
        <taxon>Bacteria</taxon>
        <taxon>Pseudomonadati</taxon>
        <taxon>Bacteroidota</taxon>
        <taxon>Chitinophagia</taxon>
        <taxon>Chitinophagales</taxon>
        <taxon>Chitinophagaceae</taxon>
        <taxon>Chitinophaga</taxon>
    </lineage>
</organism>
<keyword evidence="2" id="KW-1185">Reference proteome</keyword>
<evidence type="ECO:0008006" key="3">
    <source>
        <dbReference type="Google" id="ProtNLM"/>
    </source>
</evidence>
<dbReference type="EMBL" id="FNRL01000003">
    <property type="protein sequence ID" value="SEA16095.1"/>
    <property type="molecule type" value="Genomic_DNA"/>
</dbReference>